<comment type="similarity">
    <text evidence="1">Belongs to the plant LTP family.</text>
</comment>
<evidence type="ECO:0000313" key="8">
    <source>
        <dbReference type="Proteomes" id="UP000275267"/>
    </source>
</evidence>
<comment type="caution">
    <text evidence="7">The sequence shown here is derived from an EMBL/GenBank/DDBJ whole genome shotgun (WGS) entry which is preliminary data.</text>
</comment>
<evidence type="ECO:0000256" key="2">
    <source>
        <dbReference type="ARBA" id="ARBA00022729"/>
    </source>
</evidence>
<dbReference type="Proteomes" id="UP000275267">
    <property type="component" value="Unassembled WGS sequence"/>
</dbReference>
<keyword evidence="3" id="KW-1015">Disulfide bond</keyword>
<dbReference type="OrthoDB" id="690947at2759"/>
<dbReference type="InterPro" id="IPR016140">
    <property type="entry name" value="Bifunc_inhib/LTP/seed_store"/>
</dbReference>
<dbReference type="Pfam" id="PF14368">
    <property type="entry name" value="LTP_2"/>
    <property type="match status" value="1"/>
</dbReference>
<evidence type="ECO:0000256" key="5">
    <source>
        <dbReference type="SAM" id="MobiDB-lite"/>
    </source>
</evidence>
<evidence type="ECO:0000256" key="3">
    <source>
        <dbReference type="ARBA" id="ARBA00023157"/>
    </source>
</evidence>
<name>A0A3L6QH79_PANMI</name>
<dbReference type="PANTHER" id="PTHR33044">
    <property type="entry name" value="BIFUNCTIONAL INHIBITOR/LIPID-TRANSFER PROTEIN/SEED STORAGE 2S ALBUMIN SUPERFAMILY PROTEIN-RELATED"/>
    <property type="match status" value="1"/>
</dbReference>
<dbReference type="Gene3D" id="1.10.110.10">
    <property type="entry name" value="Plant lipid-transfer and hydrophobic proteins"/>
    <property type="match status" value="1"/>
</dbReference>
<gene>
    <name evidence="7" type="ORF">C2845_PM12G18480</name>
</gene>
<evidence type="ECO:0000313" key="7">
    <source>
        <dbReference type="EMBL" id="RLM79559.1"/>
    </source>
</evidence>
<feature type="region of interest" description="Disordered" evidence="5">
    <location>
        <begin position="163"/>
        <end position="182"/>
    </location>
</feature>
<evidence type="ECO:0000256" key="1">
    <source>
        <dbReference type="ARBA" id="ARBA00009748"/>
    </source>
</evidence>
<reference evidence="8" key="1">
    <citation type="journal article" date="2019" name="Nat. Commun.">
        <title>The genome of broomcorn millet.</title>
        <authorList>
            <person name="Zou C."/>
            <person name="Miki D."/>
            <person name="Li D."/>
            <person name="Tang Q."/>
            <person name="Xiao L."/>
            <person name="Rajput S."/>
            <person name="Deng P."/>
            <person name="Jia W."/>
            <person name="Huang R."/>
            <person name="Zhang M."/>
            <person name="Sun Y."/>
            <person name="Hu J."/>
            <person name="Fu X."/>
            <person name="Schnable P.S."/>
            <person name="Li F."/>
            <person name="Zhang H."/>
            <person name="Feng B."/>
            <person name="Zhu X."/>
            <person name="Liu R."/>
            <person name="Schnable J.C."/>
            <person name="Zhu J.-K."/>
            <person name="Zhang H."/>
        </authorList>
    </citation>
    <scope>NUCLEOTIDE SEQUENCE [LARGE SCALE GENOMIC DNA]</scope>
</reference>
<dbReference type="CDD" id="cd00010">
    <property type="entry name" value="AAI_LTSS"/>
    <property type="match status" value="1"/>
</dbReference>
<organism evidence="7 8">
    <name type="scientific">Panicum miliaceum</name>
    <name type="common">Proso millet</name>
    <name type="synonym">Broomcorn millet</name>
    <dbReference type="NCBI Taxonomy" id="4540"/>
    <lineage>
        <taxon>Eukaryota</taxon>
        <taxon>Viridiplantae</taxon>
        <taxon>Streptophyta</taxon>
        <taxon>Embryophyta</taxon>
        <taxon>Tracheophyta</taxon>
        <taxon>Spermatophyta</taxon>
        <taxon>Magnoliopsida</taxon>
        <taxon>Liliopsida</taxon>
        <taxon>Poales</taxon>
        <taxon>Poaceae</taxon>
        <taxon>PACMAD clade</taxon>
        <taxon>Panicoideae</taxon>
        <taxon>Panicodae</taxon>
        <taxon>Paniceae</taxon>
        <taxon>Panicinae</taxon>
        <taxon>Panicum</taxon>
        <taxon>Panicum sect. Panicum</taxon>
    </lineage>
</organism>
<dbReference type="SUPFAM" id="SSF47699">
    <property type="entry name" value="Bifunctional inhibitor/lipid-transfer protein/seed storage 2S albumin"/>
    <property type="match status" value="1"/>
</dbReference>
<dbReference type="InterPro" id="IPR036312">
    <property type="entry name" value="Bifun_inhib/LTP/seed_sf"/>
</dbReference>
<dbReference type="AlphaFoldDB" id="A0A3L6QH79"/>
<proteinExistence type="inferred from homology"/>
<protein>
    <recommendedName>
        <fullName evidence="6">Bifunctional inhibitor/plant lipid transfer protein/seed storage helical domain-containing protein</fullName>
    </recommendedName>
</protein>
<keyword evidence="8" id="KW-1185">Reference proteome</keyword>
<accession>A0A3L6QH79</accession>
<dbReference type="InterPro" id="IPR043325">
    <property type="entry name" value="LTSS"/>
</dbReference>
<evidence type="ECO:0000256" key="4">
    <source>
        <dbReference type="ARBA" id="ARBA00023180"/>
    </source>
</evidence>
<keyword evidence="4" id="KW-0325">Glycoprotein</keyword>
<feature type="domain" description="Bifunctional inhibitor/plant lipid transfer protein/seed storage helical" evidence="6">
    <location>
        <begin position="84"/>
        <end position="150"/>
    </location>
</feature>
<evidence type="ECO:0000259" key="6">
    <source>
        <dbReference type="Pfam" id="PF14368"/>
    </source>
</evidence>
<keyword evidence="2" id="KW-0732">Signal</keyword>
<sequence length="210" mass="21637">MGGARQISSSLNLASSLTRTVRAARDRPAPATTTTMRRCARLAALLVHLLVLAAGTVASSRLAGGAPGSAGAPDGVPAAHLLPCLEELLPCTAYLKTAKHPSQTCCTAMHNAAAAEMPCLCRLFADPELLSTFNVTRDQMFRLPARCGLPVGCRAGATAAHEPVVEAPPPPPAGTHHQHGASPRTSEFWSACSVAASVVLGQMVPMAAVF</sequence>
<dbReference type="EMBL" id="PQIB02000012">
    <property type="protein sequence ID" value="RLM79559.1"/>
    <property type="molecule type" value="Genomic_DNA"/>
</dbReference>